<dbReference type="PANTHER" id="PTHR23028:SF53">
    <property type="entry name" value="ACYL_TRANSF_3 DOMAIN-CONTAINING PROTEIN"/>
    <property type="match status" value="1"/>
</dbReference>
<proteinExistence type="predicted"/>
<evidence type="ECO:0000256" key="1">
    <source>
        <dbReference type="SAM" id="Phobius"/>
    </source>
</evidence>
<feature type="transmembrane region" description="Helical" evidence="1">
    <location>
        <begin position="305"/>
        <end position="327"/>
    </location>
</feature>
<dbReference type="PANTHER" id="PTHR23028">
    <property type="entry name" value="ACETYLTRANSFERASE"/>
    <property type="match status" value="1"/>
</dbReference>
<dbReference type="Proteomes" id="UP000753724">
    <property type="component" value="Unassembled WGS sequence"/>
</dbReference>
<keyword evidence="3" id="KW-0808">Transferase</keyword>
<evidence type="ECO:0000313" key="4">
    <source>
        <dbReference type="Proteomes" id="UP000753724"/>
    </source>
</evidence>
<reference evidence="4" key="1">
    <citation type="submission" date="2020-01" db="EMBL/GenBank/DDBJ databases">
        <title>Sphingomonas sp. strain CSW-10.</title>
        <authorList>
            <person name="Chen W.-M."/>
        </authorList>
    </citation>
    <scope>NUCLEOTIDE SEQUENCE [LARGE SCALE GENOMIC DNA]</scope>
    <source>
        <strain evidence="4">FSY-8</strain>
    </source>
</reference>
<feature type="transmembrane region" description="Helical" evidence="1">
    <location>
        <begin position="99"/>
        <end position="121"/>
    </location>
</feature>
<feature type="domain" description="Acyltransferase 3" evidence="2">
    <location>
        <begin position="22"/>
        <end position="355"/>
    </location>
</feature>
<keyword evidence="4" id="KW-1185">Reference proteome</keyword>
<protein>
    <submittedName>
        <fullName evidence="3">Acyltransferase family protein</fullName>
    </submittedName>
</protein>
<sequence>MGVGATQTDNRAPPVSGPRQWAALTGIRGIAAWFVVLYHLRMTLVDTMPGWYIQMTARGYLAVDLFFILSGFVLWHTYGERMEGIDWAGVRQFWWRRIARIWPLHAVVLTGFVALALALAVTGRDTSSYPFADLPLHYLLMQNWGFTRVLEWNDPAWSISCEMAAYLVFPAVALVAPWRRLSVGGLIAVGAALMAAIWLYFAIQGTRKLGFDIPQLGLMRCLLEFWTGNILRMLWGHWHERPGAASAAWMALFALLVLSAALELPETLVWPPVFAALIMALALDDGPIARVLGGRVLHYLGEISYSTYLVHYLLFVVFKLAFVHHIGSNGAPAMGLGHLAGLVALIVLASVVLYHGVEKPAQGWMNALPKRWRAAGRPVVAE</sequence>
<feature type="transmembrane region" description="Helical" evidence="1">
    <location>
        <begin position="60"/>
        <end position="78"/>
    </location>
</feature>
<dbReference type="InterPro" id="IPR050879">
    <property type="entry name" value="Acyltransferase_3"/>
</dbReference>
<name>A0ABW9XGE3_9SPHN</name>
<keyword evidence="1" id="KW-1133">Transmembrane helix</keyword>
<comment type="caution">
    <text evidence="3">The sequence shown here is derived from an EMBL/GenBank/DDBJ whole genome shotgun (WGS) entry which is preliminary data.</text>
</comment>
<dbReference type="GO" id="GO:0016746">
    <property type="term" value="F:acyltransferase activity"/>
    <property type="evidence" value="ECO:0007669"/>
    <property type="project" value="UniProtKB-KW"/>
</dbReference>
<feature type="transmembrane region" description="Helical" evidence="1">
    <location>
        <begin position="156"/>
        <end position="176"/>
    </location>
</feature>
<dbReference type="RefSeq" id="WP_161719824.1">
    <property type="nucleotide sequence ID" value="NZ_JAAAPO010000005.1"/>
</dbReference>
<gene>
    <name evidence="3" type="ORF">GTZ99_13815</name>
</gene>
<keyword evidence="3" id="KW-0012">Acyltransferase</keyword>
<feature type="transmembrane region" description="Helical" evidence="1">
    <location>
        <begin position="243"/>
        <end position="262"/>
    </location>
</feature>
<evidence type="ECO:0000259" key="2">
    <source>
        <dbReference type="Pfam" id="PF01757"/>
    </source>
</evidence>
<dbReference type="Pfam" id="PF01757">
    <property type="entry name" value="Acyl_transf_3"/>
    <property type="match status" value="1"/>
</dbReference>
<feature type="transmembrane region" description="Helical" evidence="1">
    <location>
        <begin position="183"/>
        <end position="201"/>
    </location>
</feature>
<feature type="transmembrane region" description="Helical" evidence="1">
    <location>
        <begin position="21"/>
        <end position="40"/>
    </location>
</feature>
<organism evidence="3 4">
    <name type="scientific">Novosphingobium ovatum</name>
    <dbReference type="NCBI Taxonomy" id="1908523"/>
    <lineage>
        <taxon>Bacteria</taxon>
        <taxon>Pseudomonadati</taxon>
        <taxon>Pseudomonadota</taxon>
        <taxon>Alphaproteobacteria</taxon>
        <taxon>Sphingomonadales</taxon>
        <taxon>Sphingomonadaceae</taxon>
        <taxon>Novosphingobium</taxon>
    </lineage>
</organism>
<dbReference type="InterPro" id="IPR002656">
    <property type="entry name" value="Acyl_transf_3_dom"/>
</dbReference>
<keyword evidence="1" id="KW-0472">Membrane</keyword>
<feature type="transmembrane region" description="Helical" evidence="1">
    <location>
        <begin position="268"/>
        <end position="284"/>
    </location>
</feature>
<feature type="transmembrane region" description="Helical" evidence="1">
    <location>
        <begin position="339"/>
        <end position="357"/>
    </location>
</feature>
<accession>A0ABW9XGE3</accession>
<dbReference type="EMBL" id="JAAAPO010000005">
    <property type="protein sequence ID" value="NBC37627.1"/>
    <property type="molecule type" value="Genomic_DNA"/>
</dbReference>
<evidence type="ECO:0000313" key="3">
    <source>
        <dbReference type="EMBL" id="NBC37627.1"/>
    </source>
</evidence>
<keyword evidence="1" id="KW-0812">Transmembrane</keyword>